<dbReference type="EMBL" id="CP061799">
    <property type="protein sequence ID" value="QTA83500.1"/>
    <property type="molecule type" value="Genomic_DNA"/>
</dbReference>
<dbReference type="RefSeq" id="WP_207689341.1">
    <property type="nucleotide sequence ID" value="NZ_CP061799.1"/>
</dbReference>
<dbReference type="SUPFAM" id="SSF52309">
    <property type="entry name" value="N-(deoxy)ribosyltransferase-like"/>
    <property type="match status" value="1"/>
</dbReference>
<reference evidence="1" key="1">
    <citation type="journal article" date="2021" name="Microb. Physiol.">
        <title>Proteogenomic Insights into the Physiology of Marine, Sulfate-Reducing, Filamentous Desulfonema limicola and Desulfonema magnum.</title>
        <authorList>
            <person name="Schnaars V."/>
            <person name="Wohlbrand L."/>
            <person name="Scheve S."/>
            <person name="Hinrichs C."/>
            <person name="Reinhardt R."/>
            <person name="Rabus R."/>
        </authorList>
    </citation>
    <scope>NUCLEOTIDE SEQUENCE</scope>
    <source>
        <strain evidence="1">5ac10</strain>
    </source>
</reference>
<evidence type="ECO:0000313" key="2">
    <source>
        <dbReference type="Proteomes" id="UP000663720"/>
    </source>
</evidence>
<gene>
    <name evidence="1" type="ORF">dnl_59120</name>
</gene>
<dbReference type="Proteomes" id="UP000663720">
    <property type="component" value="Chromosome"/>
</dbReference>
<organism evidence="1 2">
    <name type="scientific">Desulfonema limicola</name>
    <dbReference type="NCBI Taxonomy" id="45656"/>
    <lineage>
        <taxon>Bacteria</taxon>
        <taxon>Pseudomonadati</taxon>
        <taxon>Thermodesulfobacteriota</taxon>
        <taxon>Desulfobacteria</taxon>
        <taxon>Desulfobacterales</taxon>
        <taxon>Desulfococcaceae</taxon>
        <taxon>Desulfonema</taxon>
    </lineage>
</organism>
<evidence type="ECO:0008006" key="3">
    <source>
        <dbReference type="Google" id="ProtNLM"/>
    </source>
</evidence>
<dbReference type="Gene3D" id="3.40.50.450">
    <property type="match status" value="1"/>
</dbReference>
<accession>A0A975BE96</accession>
<keyword evidence="2" id="KW-1185">Reference proteome</keyword>
<name>A0A975BE96_9BACT</name>
<proteinExistence type="predicted"/>
<sequence>MTLDDRPFVYVIMPFSSKFRNVYFSSIKTACEELNLKCERVDEQIIEGTIIDRIYRNITDADLIIAELTEHNPSVYYELGYSRALRKRIISISRDINSLPFDLSTYQALQYGNPKDPNEEVDYQALKENIKNIIEKTIQTAHYRDENIPIVYPASRLIQGGIFDELLKKSEVEIIFCGIHFQWSLSDHEEYILEKLESGVSIDYVITDPTKPSVIEKIARMLSISEENELIRECEDGFRKLERLYRQTVERGCSQNLNVFFTDREPLGRYYLFDHNHHNGSVLATPYTFELRSSHSPTYLYKARTDVARSYIKSCIKLKESSKKYQFS</sequence>
<dbReference type="AlphaFoldDB" id="A0A975BE96"/>
<evidence type="ECO:0000313" key="1">
    <source>
        <dbReference type="EMBL" id="QTA83500.1"/>
    </source>
</evidence>
<protein>
    <recommendedName>
        <fullName evidence="3">Nucleoside 2-deoxyribosyltransferase</fullName>
    </recommendedName>
</protein>
<dbReference type="KEGG" id="dli:dnl_59120"/>